<dbReference type="AlphaFoldDB" id="Q2GT10"/>
<keyword evidence="3" id="KW-1185">Reference proteome</keyword>
<gene>
    <name evidence="2" type="ORF">CHGG_08894</name>
</gene>
<dbReference type="HOGENOM" id="CLU_745964_0_0_1"/>
<dbReference type="InParanoid" id="Q2GT10"/>
<evidence type="ECO:0000313" key="2">
    <source>
        <dbReference type="EMBL" id="EAQ84880.1"/>
    </source>
</evidence>
<accession>Q2GT10</accession>
<dbReference type="OrthoDB" id="3439669at2759"/>
<dbReference type="Proteomes" id="UP000001056">
    <property type="component" value="Unassembled WGS sequence"/>
</dbReference>
<dbReference type="EMBL" id="CH408034">
    <property type="protein sequence ID" value="EAQ84880.1"/>
    <property type="molecule type" value="Genomic_DNA"/>
</dbReference>
<protein>
    <submittedName>
        <fullName evidence="2">Uncharacterized protein</fullName>
    </submittedName>
</protein>
<dbReference type="RefSeq" id="XP_001226821.1">
    <property type="nucleotide sequence ID" value="XM_001226820.1"/>
</dbReference>
<dbReference type="VEuPathDB" id="FungiDB:CHGG_08894"/>
<dbReference type="STRING" id="306901.Q2GT10"/>
<proteinExistence type="predicted"/>
<name>Q2GT10_CHAGB</name>
<dbReference type="GeneID" id="4395286"/>
<reference evidence="3" key="1">
    <citation type="journal article" date="2015" name="Genome Announc.">
        <title>Draft genome sequence of the cellulolytic fungus Chaetomium globosum.</title>
        <authorList>
            <person name="Cuomo C.A."/>
            <person name="Untereiner W.A."/>
            <person name="Ma L.-J."/>
            <person name="Grabherr M."/>
            <person name="Birren B.W."/>
        </authorList>
    </citation>
    <scope>NUCLEOTIDE SEQUENCE [LARGE SCALE GENOMIC DNA]</scope>
    <source>
        <strain evidence="3">ATCC 6205 / CBS 148.51 / DSM 1962 / NBRC 6347 / NRRL 1970</strain>
    </source>
</reference>
<feature type="compositionally biased region" description="Basic and acidic residues" evidence="1">
    <location>
        <begin position="62"/>
        <end position="74"/>
    </location>
</feature>
<dbReference type="eggNOG" id="ENOG502RNRN">
    <property type="taxonomic scope" value="Eukaryota"/>
</dbReference>
<feature type="region of interest" description="Disordered" evidence="1">
    <location>
        <begin position="1"/>
        <end position="20"/>
    </location>
</feature>
<sequence length="371" mass="42731">MAGNASGPGQGPPIGPSEALHCVNPQCTRREGMLRAEVDRLNVRIQELRIESQGKTRDIRQLKEEKSDLERENNTLKARRSGQGKHTERQYTRNYRLSCKEENMSSRTPMVHPDIKFVGPRRLAQHNPGSETDSSDVEGEEAPEVVLEDDNTQPPEEFPSDEELAENRSGLPHRFYWGEREMNLSEDGAKPEDVLSILTVSRRFYFIGVHLFYGLNTFAFSSLGELGRFCQGSGLARIARIQHVEVFLTGNQYLTTPLDTRNKRPFSRRSFPMTWLIDMYRLKTLVIHLNETGKQYIRRGYEAPTIKKFLAAKTAGQPNQRMTRSLRCLQGLDYIYQLRGLEWIRFYDFAKVLKTGRSVRKPVQDWSFVET</sequence>
<organism evidence="2 3">
    <name type="scientific">Chaetomium globosum (strain ATCC 6205 / CBS 148.51 / DSM 1962 / NBRC 6347 / NRRL 1970)</name>
    <name type="common">Soil fungus</name>
    <dbReference type="NCBI Taxonomy" id="306901"/>
    <lineage>
        <taxon>Eukaryota</taxon>
        <taxon>Fungi</taxon>
        <taxon>Dikarya</taxon>
        <taxon>Ascomycota</taxon>
        <taxon>Pezizomycotina</taxon>
        <taxon>Sordariomycetes</taxon>
        <taxon>Sordariomycetidae</taxon>
        <taxon>Sordariales</taxon>
        <taxon>Chaetomiaceae</taxon>
        <taxon>Chaetomium</taxon>
    </lineage>
</organism>
<feature type="compositionally biased region" description="Acidic residues" evidence="1">
    <location>
        <begin position="133"/>
        <end position="151"/>
    </location>
</feature>
<evidence type="ECO:0000256" key="1">
    <source>
        <dbReference type="SAM" id="MobiDB-lite"/>
    </source>
</evidence>
<evidence type="ECO:0000313" key="3">
    <source>
        <dbReference type="Proteomes" id="UP000001056"/>
    </source>
</evidence>
<feature type="region of interest" description="Disordered" evidence="1">
    <location>
        <begin position="62"/>
        <end position="166"/>
    </location>
</feature>